<dbReference type="Gramene" id="Bo3g111070.1">
    <property type="protein sequence ID" value="Bo3g111070.1"/>
    <property type="gene ID" value="Bo3g111070"/>
</dbReference>
<sequence length="244" mass="27123">MAPRKHPPPTYSQMFGDGVGTSSSGPSSSEAVLDSQTSQRVSSSPLPPAPQIPLQMPPSLPPAVPPAAPQPAPADVVHPYFCVPPSAPYARNTVEDLLASLDKRVWIFWTRINRRVLIGLGLVLAGAFQRRSRDISTGITERVKRKFVAKAMTRLCNTISDWKDKWEFYSYEGKPIEIKKDFWDGLITYWKLPSSIRKANSCSASRRTKMTHATSDGIFVNHASEKLFNDVAARVEEQQTQLTQ</sequence>
<protein>
    <submittedName>
        <fullName evidence="2">Uncharacterized protein</fullName>
    </submittedName>
</protein>
<evidence type="ECO:0000256" key="1">
    <source>
        <dbReference type="SAM" id="MobiDB-lite"/>
    </source>
</evidence>
<feature type="region of interest" description="Disordered" evidence="1">
    <location>
        <begin position="1"/>
        <end position="69"/>
    </location>
</feature>
<evidence type="ECO:0000313" key="2">
    <source>
        <dbReference type="EnsemblPlants" id="Bo3g111070.1"/>
    </source>
</evidence>
<evidence type="ECO:0000313" key="3">
    <source>
        <dbReference type="Proteomes" id="UP000032141"/>
    </source>
</evidence>
<keyword evidence="3" id="KW-1185">Reference proteome</keyword>
<reference evidence="2 3" key="1">
    <citation type="journal article" date="2014" name="Genome Biol.">
        <title>Transcriptome and methylome profiling reveals relics of genome dominance in the mesopolyploid Brassica oleracea.</title>
        <authorList>
            <person name="Parkin I.A."/>
            <person name="Koh C."/>
            <person name="Tang H."/>
            <person name="Robinson S.J."/>
            <person name="Kagale S."/>
            <person name="Clarke W.E."/>
            <person name="Town C.D."/>
            <person name="Nixon J."/>
            <person name="Krishnakumar V."/>
            <person name="Bidwell S.L."/>
            <person name="Denoeud F."/>
            <person name="Belcram H."/>
            <person name="Links M.G."/>
            <person name="Just J."/>
            <person name="Clarke C."/>
            <person name="Bender T."/>
            <person name="Huebert T."/>
            <person name="Mason A.S."/>
            <person name="Pires J.C."/>
            <person name="Barker G."/>
            <person name="Moore J."/>
            <person name="Walley P.G."/>
            <person name="Manoli S."/>
            <person name="Batley J."/>
            <person name="Edwards D."/>
            <person name="Nelson M.N."/>
            <person name="Wang X."/>
            <person name="Paterson A.H."/>
            <person name="King G."/>
            <person name="Bancroft I."/>
            <person name="Chalhoub B."/>
            <person name="Sharpe A.G."/>
        </authorList>
    </citation>
    <scope>NUCLEOTIDE SEQUENCE</scope>
    <source>
        <strain evidence="2 3">cv. TO1000</strain>
    </source>
</reference>
<accession>A0A0D3BG73</accession>
<feature type="compositionally biased region" description="Low complexity" evidence="1">
    <location>
        <begin position="20"/>
        <end position="29"/>
    </location>
</feature>
<name>A0A0D3BG73_BRAOL</name>
<reference evidence="2" key="2">
    <citation type="submission" date="2015-03" db="UniProtKB">
        <authorList>
            <consortium name="EnsemblPlants"/>
        </authorList>
    </citation>
    <scope>IDENTIFICATION</scope>
</reference>
<dbReference type="HOGENOM" id="CLU_033858_2_2_1"/>
<dbReference type="EnsemblPlants" id="Bo3g111070.1">
    <property type="protein sequence ID" value="Bo3g111070.1"/>
    <property type="gene ID" value="Bo3g111070"/>
</dbReference>
<proteinExistence type="predicted"/>
<dbReference type="Proteomes" id="UP000032141">
    <property type="component" value="Chromosome C3"/>
</dbReference>
<organism evidence="2 3">
    <name type="scientific">Brassica oleracea var. oleracea</name>
    <dbReference type="NCBI Taxonomy" id="109376"/>
    <lineage>
        <taxon>Eukaryota</taxon>
        <taxon>Viridiplantae</taxon>
        <taxon>Streptophyta</taxon>
        <taxon>Embryophyta</taxon>
        <taxon>Tracheophyta</taxon>
        <taxon>Spermatophyta</taxon>
        <taxon>Magnoliopsida</taxon>
        <taxon>eudicotyledons</taxon>
        <taxon>Gunneridae</taxon>
        <taxon>Pentapetalae</taxon>
        <taxon>rosids</taxon>
        <taxon>malvids</taxon>
        <taxon>Brassicales</taxon>
        <taxon>Brassicaceae</taxon>
        <taxon>Brassiceae</taxon>
        <taxon>Brassica</taxon>
    </lineage>
</organism>
<dbReference type="AlphaFoldDB" id="A0A0D3BG73"/>
<feature type="compositionally biased region" description="Pro residues" evidence="1">
    <location>
        <begin position="45"/>
        <end position="69"/>
    </location>
</feature>